<dbReference type="AlphaFoldDB" id="A0A7C8I8Z2"/>
<dbReference type="EMBL" id="JAADJZ010000014">
    <property type="protein sequence ID" value="KAF2870273.1"/>
    <property type="molecule type" value="Genomic_DNA"/>
</dbReference>
<evidence type="ECO:0000313" key="1">
    <source>
        <dbReference type="EMBL" id="KAF2870273.1"/>
    </source>
</evidence>
<name>A0A7C8I8Z2_9PLEO</name>
<dbReference type="Proteomes" id="UP000481861">
    <property type="component" value="Unassembled WGS sequence"/>
</dbReference>
<reference evidence="1 2" key="1">
    <citation type="submission" date="2020-01" db="EMBL/GenBank/DDBJ databases">
        <authorList>
            <consortium name="DOE Joint Genome Institute"/>
            <person name="Haridas S."/>
            <person name="Albert R."/>
            <person name="Binder M."/>
            <person name="Bloem J."/>
            <person name="Labutti K."/>
            <person name="Salamov A."/>
            <person name="Andreopoulos B."/>
            <person name="Baker S.E."/>
            <person name="Barry K."/>
            <person name="Bills G."/>
            <person name="Bluhm B.H."/>
            <person name="Cannon C."/>
            <person name="Castanera R."/>
            <person name="Culley D.E."/>
            <person name="Daum C."/>
            <person name="Ezra D."/>
            <person name="Gonzalez J.B."/>
            <person name="Henrissat B."/>
            <person name="Kuo A."/>
            <person name="Liang C."/>
            <person name="Lipzen A."/>
            <person name="Lutzoni F."/>
            <person name="Magnuson J."/>
            <person name="Mondo S."/>
            <person name="Nolan M."/>
            <person name="Ohm R."/>
            <person name="Pangilinan J."/>
            <person name="Park H.-J.H."/>
            <person name="Ramirez L."/>
            <person name="Alfaro M."/>
            <person name="Sun H."/>
            <person name="Tritt A."/>
            <person name="Yoshinaga Y."/>
            <person name="Zwiers L.-H.L."/>
            <person name="Turgeon B.G."/>
            <person name="Goodwin S.B."/>
            <person name="Spatafora J.W."/>
            <person name="Crous P.W."/>
            <person name="Grigoriev I.V."/>
        </authorList>
    </citation>
    <scope>NUCLEOTIDE SEQUENCE [LARGE SCALE GENOMIC DNA]</scope>
    <source>
        <strain evidence="1 2">CBS 611.86</strain>
    </source>
</reference>
<organism evidence="1 2">
    <name type="scientific">Massariosphaeria phaeospora</name>
    <dbReference type="NCBI Taxonomy" id="100035"/>
    <lineage>
        <taxon>Eukaryota</taxon>
        <taxon>Fungi</taxon>
        <taxon>Dikarya</taxon>
        <taxon>Ascomycota</taxon>
        <taxon>Pezizomycotina</taxon>
        <taxon>Dothideomycetes</taxon>
        <taxon>Pleosporomycetidae</taxon>
        <taxon>Pleosporales</taxon>
        <taxon>Pleosporales incertae sedis</taxon>
        <taxon>Massariosphaeria</taxon>
    </lineage>
</organism>
<evidence type="ECO:0000313" key="2">
    <source>
        <dbReference type="Proteomes" id="UP000481861"/>
    </source>
</evidence>
<protein>
    <submittedName>
        <fullName evidence="1">Uncharacterized protein</fullName>
    </submittedName>
</protein>
<accession>A0A7C8I8Z2</accession>
<gene>
    <name evidence="1" type="ORF">BDV95DRAFT_608273</name>
</gene>
<keyword evidence="2" id="KW-1185">Reference proteome</keyword>
<proteinExistence type="predicted"/>
<comment type="caution">
    <text evidence="1">The sequence shown here is derived from an EMBL/GenBank/DDBJ whole genome shotgun (WGS) entry which is preliminary data.</text>
</comment>
<sequence length="228" mass="25586">MVGPTISVNSCGRCDAPPYGAVACLRVEKPSEAEACNSANDKLDQLYREIGHHISEDLPYLVDPCSRLDIGLRGTTPDDRDPNAVEAPCGWDMFLRFHDPTIMYAFVKKILESTTSNAKLVSVSWTLDEVSMQDIQNRARRLSVNDARIRAGNIAETVYGKAKFKLELLEMHEDIKSERPKYPPWSPPEKVVQLNDVALGDHASMPERVEVVVSHKAKFRVVFEGTMW</sequence>